<comment type="caution">
    <text evidence="3">The sequence shown here is derived from an EMBL/GenBank/DDBJ whole genome shotgun (WGS) entry which is preliminary data.</text>
</comment>
<keyword evidence="2" id="KW-0812">Transmembrane</keyword>
<feature type="transmembrane region" description="Helical" evidence="2">
    <location>
        <begin position="243"/>
        <end position="262"/>
    </location>
</feature>
<protein>
    <submittedName>
        <fullName evidence="3">Uncharacterized protein</fullName>
    </submittedName>
</protein>
<keyword evidence="2" id="KW-1133">Transmembrane helix</keyword>
<feature type="region of interest" description="Disordered" evidence="1">
    <location>
        <begin position="1"/>
        <end position="92"/>
    </location>
</feature>
<name>A0A919BZ18_STRFL</name>
<dbReference type="EMBL" id="BNBE01000004">
    <property type="protein sequence ID" value="GHG27751.1"/>
    <property type="molecule type" value="Genomic_DNA"/>
</dbReference>
<keyword evidence="2" id="KW-0472">Membrane</keyword>
<keyword evidence="4" id="KW-1185">Reference proteome</keyword>
<proteinExistence type="predicted"/>
<evidence type="ECO:0000313" key="3">
    <source>
        <dbReference type="EMBL" id="GHG27751.1"/>
    </source>
</evidence>
<gene>
    <name evidence="3" type="ORF">GCM10017667_75850</name>
</gene>
<dbReference type="AlphaFoldDB" id="A0A919BZ18"/>
<reference evidence="3" key="2">
    <citation type="submission" date="2020-09" db="EMBL/GenBank/DDBJ databases">
        <authorList>
            <person name="Sun Q."/>
            <person name="Ohkuma M."/>
        </authorList>
    </citation>
    <scope>NUCLEOTIDE SEQUENCE</scope>
    <source>
        <strain evidence="3">JCM 4122</strain>
    </source>
</reference>
<evidence type="ECO:0000256" key="1">
    <source>
        <dbReference type="SAM" id="MobiDB-lite"/>
    </source>
</evidence>
<sequence>MATRPQAPAGAPHGSRPTVRNRRGEGLRAPLVAPGDGALTHPSIRRTIVPHASDLRRRRPTQLDRRTRALTGPAQRRGAGRGPGCDGSSWKTYSSNLPEHRFGASSTGGSTMRAARTLAVTATALAAVGLAAPLAAATNGPVNVTVNPYDVHAGSTITITAKGCGHGGTVTSNAFPETNLSVNSDGLSSAIARVYNNATPGNYNLAVKCSDNSKVVTHPFRVLAGRGAQGGLGGSLEPSSTEMAVGGSLVAAAALGGGLFVIRRRRMTGAGA</sequence>
<reference evidence="3" key="1">
    <citation type="journal article" date="2014" name="Int. J. Syst. Evol. Microbiol.">
        <title>Complete genome sequence of Corynebacterium casei LMG S-19264T (=DSM 44701T), isolated from a smear-ripened cheese.</title>
        <authorList>
            <consortium name="US DOE Joint Genome Institute (JGI-PGF)"/>
            <person name="Walter F."/>
            <person name="Albersmeier A."/>
            <person name="Kalinowski J."/>
            <person name="Ruckert C."/>
        </authorList>
    </citation>
    <scope>NUCLEOTIDE SEQUENCE</scope>
    <source>
        <strain evidence="3">JCM 4122</strain>
    </source>
</reference>
<dbReference type="Proteomes" id="UP000632849">
    <property type="component" value="Unassembled WGS sequence"/>
</dbReference>
<evidence type="ECO:0000256" key="2">
    <source>
        <dbReference type="SAM" id="Phobius"/>
    </source>
</evidence>
<evidence type="ECO:0000313" key="4">
    <source>
        <dbReference type="Proteomes" id="UP000632849"/>
    </source>
</evidence>
<organism evidence="3 4">
    <name type="scientific">Streptomyces filamentosus</name>
    <name type="common">Streptomyces roseosporus</name>
    <dbReference type="NCBI Taxonomy" id="67294"/>
    <lineage>
        <taxon>Bacteria</taxon>
        <taxon>Bacillati</taxon>
        <taxon>Actinomycetota</taxon>
        <taxon>Actinomycetes</taxon>
        <taxon>Kitasatosporales</taxon>
        <taxon>Streptomycetaceae</taxon>
        <taxon>Streptomyces</taxon>
    </lineage>
</organism>
<accession>A0A919BZ18</accession>